<dbReference type="NCBIfam" id="TIGR00177">
    <property type="entry name" value="molyb_syn"/>
    <property type="match status" value="2"/>
</dbReference>
<keyword evidence="5" id="KW-0808">Transferase</keyword>
<comment type="catalytic activity">
    <reaction evidence="5">
        <text>molybdopterin + ATP + H(+) = adenylyl-molybdopterin + diphosphate</text>
        <dbReference type="Rhea" id="RHEA:31331"/>
        <dbReference type="ChEBI" id="CHEBI:15378"/>
        <dbReference type="ChEBI" id="CHEBI:30616"/>
        <dbReference type="ChEBI" id="CHEBI:33019"/>
        <dbReference type="ChEBI" id="CHEBI:58698"/>
        <dbReference type="ChEBI" id="CHEBI:62727"/>
    </reaction>
</comment>
<comment type="similarity">
    <text evidence="2">In the N-terminal section; belongs to the MoaB/Mog family.</text>
</comment>
<keyword evidence="8" id="KW-1185">Reference proteome</keyword>
<feature type="domain" description="MoaB/Mog" evidence="6">
    <location>
        <begin position="407"/>
        <end position="549"/>
    </location>
</feature>
<dbReference type="Gene3D" id="2.40.340.10">
    <property type="entry name" value="MoeA, C-terminal, domain IV"/>
    <property type="match status" value="1"/>
</dbReference>
<dbReference type="SUPFAM" id="SSF53218">
    <property type="entry name" value="Molybdenum cofactor biosynthesis proteins"/>
    <property type="match status" value="2"/>
</dbReference>
<dbReference type="CDD" id="cd00886">
    <property type="entry name" value="MogA_MoaB"/>
    <property type="match status" value="1"/>
</dbReference>
<evidence type="ECO:0000256" key="4">
    <source>
        <dbReference type="ARBA" id="ARBA00023150"/>
    </source>
</evidence>
<dbReference type="PANTHER" id="PTHR10192:SF5">
    <property type="entry name" value="GEPHYRIN"/>
    <property type="match status" value="1"/>
</dbReference>
<reference evidence="7 8" key="1">
    <citation type="submission" date="2021-04" db="EMBL/GenBank/DDBJ databases">
        <authorList>
            <person name="Bliznina A."/>
        </authorList>
    </citation>
    <scope>NUCLEOTIDE SEQUENCE [LARGE SCALE GENOMIC DNA]</scope>
</reference>
<dbReference type="NCBIfam" id="NF045515">
    <property type="entry name" value="Glp_gephyrin"/>
    <property type="match status" value="1"/>
</dbReference>
<keyword evidence="4 5" id="KW-0501">Molybdenum cofactor biosynthesis</keyword>
<keyword evidence="5" id="KW-0460">Magnesium</keyword>
<dbReference type="InterPro" id="IPR036425">
    <property type="entry name" value="MoaB/Mog-like_dom_sf"/>
</dbReference>
<evidence type="ECO:0000313" key="8">
    <source>
        <dbReference type="Proteomes" id="UP001158576"/>
    </source>
</evidence>
<evidence type="ECO:0000259" key="6">
    <source>
        <dbReference type="SMART" id="SM00852"/>
    </source>
</evidence>
<evidence type="ECO:0000256" key="5">
    <source>
        <dbReference type="RuleBase" id="RU365090"/>
    </source>
</evidence>
<comment type="pathway">
    <text evidence="1 5">Cofactor biosynthesis; molybdopterin biosynthesis.</text>
</comment>
<dbReference type="PROSITE" id="PS01079">
    <property type="entry name" value="MOCF_BIOSYNTHESIS_2"/>
    <property type="match status" value="1"/>
</dbReference>
<dbReference type="SUPFAM" id="SSF63867">
    <property type="entry name" value="MoeA C-terminal domain-like"/>
    <property type="match status" value="1"/>
</dbReference>
<dbReference type="InterPro" id="IPR005111">
    <property type="entry name" value="MoeA_C_domain_IV"/>
</dbReference>
<comment type="similarity">
    <text evidence="5">Belongs to the MoeA family.</text>
</comment>
<keyword evidence="5" id="KW-0479">Metal-binding</keyword>
<dbReference type="SUPFAM" id="SSF63882">
    <property type="entry name" value="MoeA N-terminal region -like"/>
    <property type="match status" value="1"/>
</dbReference>
<name>A0ABN7SYX8_OIKDI</name>
<protein>
    <submittedName>
        <fullName evidence="7">Oidioi.mRNA.OKI2018_I69.chr1.g3598.t1.cds</fullName>
    </submittedName>
</protein>
<keyword evidence="5" id="KW-0500">Molybdenum</keyword>
<dbReference type="InterPro" id="IPR038987">
    <property type="entry name" value="MoeA-like"/>
</dbReference>
<evidence type="ECO:0000256" key="2">
    <source>
        <dbReference type="ARBA" id="ARBA00007589"/>
    </source>
</evidence>
<dbReference type="InterPro" id="IPR036135">
    <property type="entry name" value="MoeA_linker/N_sf"/>
</dbReference>
<proteinExistence type="inferred from homology"/>
<comment type="cofactor">
    <cofactor evidence="5">
        <name>Mg(2+)</name>
        <dbReference type="ChEBI" id="CHEBI:18420"/>
    </cofactor>
</comment>
<dbReference type="Pfam" id="PF03454">
    <property type="entry name" value="MoeA_C"/>
    <property type="match status" value="1"/>
</dbReference>
<comment type="catalytic activity">
    <reaction evidence="5">
        <text>adenylyl-molybdopterin + molybdate = Mo-molybdopterin + AMP + H(+)</text>
        <dbReference type="Rhea" id="RHEA:35047"/>
        <dbReference type="ChEBI" id="CHEBI:15378"/>
        <dbReference type="ChEBI" id="CHEBI:36264"/>
        <dbReference type="ChEBI" id="CHEBI:62727"/>
        <dbReference type="ChEBI" id="CHEBI:71302"/>
        <dbReference type="ChEBI" id="CHEBI:456215"/>
    </reaction>
</comment>
<dbReference type="Gene3D" id="3.90.105.10">
    <property type="entry name" value="Molybdopterin biosynthesis moea protein, domain 2"/>
    <property type="match status" value="1"/>
</dbReference>
<comment type="function">
    <text evidence="5">Catalyzes two steps in the biosynthesis of the molybdenum cofactor. In the first step, molybdopterin is adenylated. Subsequently, molybdate is inserted into adenylated molybdopterin and AMP is released.</text>
</comment>
<dbReference type="InterPro" id="IPR001453">
    <property type="entry name" value="MoaB/Mog_dom"/>
</dbReference>
<feature type="domain" description="MoaB/Mog" evidence="6">
    <location>
        <begin position="10"/>
        <end position="156"/>
    </location>
</feature>
<dbReference type="EMBL" id="OU015566">
    <property type="protein sequence ID" value="CAG5108018.1"/>
    <property type="molecule type" value="Genomic_DNA"/>
</dbReference>
<dbReference type="Gene3D" id="3.40.980.10">
    <property type="entry name" value="MoaB/Mog-like domain"/>
    <property type="match status" value="2"/>
</dbReference>
<evidence type="ECO:0000313" key="7">
    <source>
        <dbReference type="EMBL" id="CAG5108018.1"/>
    </source>
</evidence>
<evidence type="ECO:0000256" key="1">
    <source>
        <dbReference type="ARBA" id="ARBA00005046"/>
    </source>
</evidence>
<dbReference type="Proteomes" id="UP001158576">
    <property type="component" value="Chromosome 1"/>
</dbReference>
<dbReference type="InterPro" id="IPR036688">
    <property type="entry name" value="MoeA_C_domain_IV_sf"/>
</dbReference>
<dbReference type="Pfam" id="PF03453">
    <property type="entry name" value="MoeA_N"/>
    <property type="match status" value="1"/>
</dbReference>
<dbReference type="InterPro" id="IPR005110">
    <property type="entry name" value="MoeA_linker/N"/>
</dbReference>
<organism evidence="7 8">
    <name type="scientific">Oikopleura dioica</name>
    <name type="common">Tunicate</name>
    <dbReference type="NCBI Taxonomy" id="34765"/>
    <lineage>
        <taxon>Eukaryota</taxon>
        <taxon>Metazoa</taxon>
        <taxon>Chordata</taxon>
        <taxon>Tunicata</taxon>
        <taxon>Appendicularia</taxon>
        <taxon>Copelata</taxon>
        <taxon>Oikopleuridae</taxon>
        <taxon>Oikopleura</taxon>
    </lineage>
</organism>
<gene>
    <name evidence="7" type="ORF">OKIOD_LOCUS12363</name>
</gene>
<dbReference type="Gene3D" id="2.170.190.11">
    <property type="entry name" value="Molybdopterin biosynthesis moea protein, domain 3"/>
    <property type="match status" value="1"/>
</dbReference>
<dbReference type="InterPro" id="IPR008284">
    <property type="entry name" value="MoCF_biosynth_CS"/>
</dbReference>
<dbReference type="SMART" id="SM00852">
    <property type="entry name" value="MoCF_biosynth"/>
    <property type="match status" value="2"/>
</dbReference>
<dbReference type="Pfam" id="PF00994">
    <property type="entry name" value="MoCF_biosynth"/>
    <property type="match status" value="2"/>
</dbReference>
<sequence length="639" mass="69229">MEESRKIRVAILICSDRASAGNYEDKTGPKLKYQIQQAPLNGECCEFKILPDEQEEIEQLLRIWSDVNKVDLILTSGGTGFSKRDITPEATRNVIEKEAIGMVIAMMQYSLTKTPMAMLSRAVAGIRGSTLIINLPGSSKGALECFESVAGQIPHAIDLLQNSHASIDELHSRMNGIALSPEQIKSPSPVKVKSAPHVCPHKKKKSVNFKKTSIVDNPARRDRKSPWPMLSVQEALRLIFENSEKVPSEEIDCRKAMGRIISEKIEARVPLPPFPASIKDGYAVRSTDGGGVRKLLTSVAAGDGRDDIFLASGYVARINTGAPLPKGADAVVQVEDTNVISMDDDGEETEVSVVAVPVGNDIRPIGSDVSAGDALLFPGDRLNPSKIGLLCTTGNRLIKVFRRLKVVVFSTGSEVVELDQRELKHGQIYDANRYALIGFLENLGYCEVIDGGILPDKPQVCLDAFTTALEDEVDVILTSGGVSMGDKDYIKSIITNDLGGKLQFGRVNMKPGKPTTFGTIGSTLFFGLPGNPSSSAVTFNLFVKPALRMMTGQNPRPNVVKVKLAQEIVFDGRPEYHRCVLDYSRESDLPMAVSTGSQCSANIQSMAKANALIIVPQSSDAKESYASGEIACAMLIDDF</sequence>
<accession>A0ABN7SYX8</accession>
<dbReference type="PANTHER" id="PTHR10192">
    <property type="entry name" value="MOLYBDOPTERIN BIOSYNTHESIS PROTEIN"/>
    <property type="match status" value="1"/>
</dbReference>
<dbReference type="CDD" id="cd00887">
    <property type="entry name" value="MoeA"/>
    <property type="match status" value="1"/>
</dbReference>
<evidence type="ECO:0000256" key="3">
    <source>
        <dbReference type="ARBA" id="ARBA00008339"/>
    </source>
</evidence>
<comment type="similarity">
    <text evidence="3">In the C-terminal section; belongs to the MoeA family.</text>
</comment>